<dbReference type="AlphaFoldDB" id="A0AAV5FKD6"/>
<sequence length="185" mass="20612">MIHKMKKVKKNLEFIKDMGYRLGLVYNYDISRPVEESVSQATVPWTNKDIDVEMVGRDTEKENIMKLLLQSGTEERISIIPIVGLGGLGKSTLARAVFSDKRAKIFDLQWPRSDQESPGANLQRSRTFPNKEHMLSPNIVSTIPVYPFAFDFVACASASSAASATVASTFATEASRRSSYRSTVE</sequence>
<reference evidence="2" key="1">
    <citation type="journal article" date="2018" name="DNA Res.">
        <title>Multiple hybrid de novo genome assembly of finger millet, an orphan allotetraploid crop.</title>
        <authorList>
            <person name="Hatakeyama M."/>
            <person name="Aluri S."/>
            <person name="Balachadran M.T."/>
            <person name="Sivarajan S.R."/>
            <person name="Patrignani A."/>
            <person name="Gruter S."/>
            <person name="Poveda L."/>
            <person name="Shimizu-Inatsugi R."/>
            <person name="Baeten J."/>
            <person name="Francoijs K.J."/>
            <person name="Nataraja K.N."/>
            <person name="Reddy Y.A.N."/>
            <person name="Phadnis S."/>
            <person name="Ravikumar R.L."/>
            <person name="Schlapbach R."/>
            <person name="Sreeman S.M."/>
            <person name="Shimizu K.K."/>
        </authorList>
    </citation>
    <scope>NUCLEOTIDE SEQUENCE</scope>
</reference>
<comment type="caution">
    <text evidence="2">The sequence shown here is derived from an EMBL/GenBank/DDBJ whole genome shotgun (WGS) entry which is preliminary data.</text>
</comment>
<dbReference type="EMBL" id="BQKI01000088">
    <property type="protein sequence ID" value="GJN35402.1"/>
    <property type="molecule type" value="Genomic_DNA"/>
</dbReference>
<gene>
    <name evidence="2" type="primary">gb24177</name>
    <name evidence="2" type="ORF">PR202_gb24177</name>
</gene>
<dbReference type="InterPro" id="IPR027417">
    <property type="entry name" value="P-loop_NTPase"/>
</dbReference>
<feature type="domain" description="NB-ARC" evidence="1">
    <location>
        <begin position="58"/>
        <end position="102"/>
    </location>
</feature>
<organism evidence="2 3">
    <name type="scientific">Eleusine coracana subsp. coracana</name>
    <dbReference type="NCBI Taxonomy" id="191504"/>
    <lineage>
        <taxon>Eukaryota</taxon>
        <taxon>Viridiplantae</taxon>
        <taxon>Streptophyta</taxon>
        <taxon>Embryophyta</taxon>
        <taxon>Tracheophyta</taxon>
        <taxon>Spermatophyta</taxon>
        <taxon>Magnoliopsida</taxon>
        <taxon>Liliopsida</taxon>
        <taxon>Poales</taxon>
        <taxon>Poaceae</taxon>
        <taxon>PACMAD clade</taxon>
        <taxon>Chloridoideae</taxon>
        <taxon>Cynodonteae</taxon>
        <taxon>Eleusininae</taxon>
        <taxon>Eleusine</taxon>
    </lineage>
</organism>
<dbReference type="InterPro" id="IPR002182">
    <property type="entry name" value="NB-ARC"/>
</dbReference>
<evidence type="ECO:0000259" key="1">
    <source>
        <dbReference type="Pfam" id="PF00931"/>
    </source>
</evidence>
<dbReference type="Pfam" id="PF00931">
    <property type="entry name" value="NB-ARC"/>
    <property type="match status" value="1"/>
</dbReference>
<proteinExistence type="predicted"/>
<dbReference type="Proteomes" id="UP001054889">
    <property type="component" value="Unassembled WGS sequence"/>
</dbReference>
<evidence type="ECO:0000313" key="2">
    <source>
        <dbReference type="EMBL" id="GJN35402.1"/>
    </source>
</evidence>
<accession>A0AAV5FKD6</accession>
<dbReference type="GO" id="GO:0043531">
    <property type="term" value="F:ADP binding"/>
    <property type="evidence" value="ECO:0007669"/>
    <property type="project" value="InterPro"/>
</dbReference>
<dbReference type="SUPFAM" id="SSF52540">
    <property type="entry name" value="P-loop containing nucleoside triphosphate hydrolases"/>
    <property type="match status" value="1"/>
</dbReference>
<protein>
    <recommendedName>
        <fullName evidence="1">NB-ARC domain-containing protein</fullName>
    </recommendedName>
</protein>
<dbReference type="Gene3D" id="3.40.50.300">
    <property type="entry name" value="P-loop containing nucleotide triphosphate hydrolases"/>
    <property type="match status" value="1"/>
</dbReference>
<dbReference type="PANTHER" id="PTHR19338">
    <property type="entry name" value="TRANSLOCASE OF INNER MITOCHONDRIAL MEMBRANE 13 HOMOLOG"/>
    <property type="match status" value="1"/>
</dbReference>
<name>A0AAV5FKD6_ELECO</name>
<dbReference type="PANTHER" id="PTHR19338:SF0">
    <property type="entry name" value="MITOCHONDRIAL IMPORT INNER MEMBRANE TRANSLOCASE SUBUNIT TIM13"/>
    <property type="match status" value="1"/>
</dbReference>
<keyword evidence="3" id="KW-1185">Reference proteome</keyword>
<evidence type="ECO:0000313" key="3">
    <source>
        <dbReference type="Proteomes" id="UP001054889"/>
    </source>
</evidence>
<reference evidence="2" key="2">
    <citation type="submission" date="2021-12" db="EMBL/GenBank/DDBJ databases">
        <title>Resequencing data analysis of finger millet.</title>
        <authorList>
            <person name="Hatakeyama M."/>
            <person name="Aluri S."/>
            <person name="Balachadran M.T."/>
            <person name="Sivarajan S.R."/>
            <person name="Poveda L."/>
            <person name="Shimizu-Inatsugi R."/>
            <person name="Schlapbach R."/>
            <person name="Sreeman S.M."/>
            <person name="Shimizu K.K."/>
        </authorList>
    </citation>
    <scope>NUCLEOTIDE SEQUENCE</scope>
</reference>